<name>A0AAE7VYE4_9CAUD</name>
<organism evidence="1 2">
    <name type="scientific">Escherichia phage SelmaRatti</name>
    <dbReference type="NCBI Taxonomy" id="2852006"/>
    <lineage>
        <taxon>Viruses</taxon>
        <taxon>Duplodnaviria</taxon>
        <taxon>Heunggongvirae</taxon>
        <taxon>Uroviricota</taxon>
        <taxon>Caudoviricetes</taxon>
        <taxon>Demerecviridae</taxon>
        <taxon>Markadamsvirinae</taxon>
        <taxon>Tequintavirus</taxon>
        <taxon>Tequintavirus selmaratti</taxon>
    </lineage>
</organism>
<dbReference type="Proteomes" id="UP000828732">
    <property type="component" value="Segment"/>
</dbReference>
<proteinExistence type="predicted"/>
<keyword evidence="2" id="KW-1185">Reference proteome</keyword>
<evidence type="ECO:0000313" key="1">
    <source>
        <dbReference type="EMBL" id="QXV84437.1"/>
    </source>
</evidence>
<evidence type="ECO:0000313" key="2">
    <source>
        <dbReference type="Proteomes" id="UP000828732"/>
    </source>
</evidence>
<reference evidence="1" key="1">
    <citation type="journal article" date="2021" name="PLoS Biol.">
        <title>Systematic exploration of Escherichia coli phage-host interactions with the BASEL phage collection.</title>
        <authorList>
            <person name="Maffei E."/>
            <person name="Shaidullina A."/>
            <person name="Burkolter M."/>
            <person name="Heyer Y."/>
            <person name="Estermann F."/>
            <person name="Druelle V."/>
            <person name="Sauer P."/>
            <person name="Willi L."/>
            <person name="Michaelis S."/>
            <person name="Hilbi H."/>
            <person name="Thaler D.S."/>
            <person name="Harms A."/>
        </authorList>
    </citation>
    <scope>NUCLEOTIDE SEQUENCE</scope>
    <source>
        <strain evidence="1">Bas34</strain>
    </source>
</reference>
<dbReference type="EMBL" id="MZ501103">
    <property type="protein sequence ID" value="QXV84437.1"/>
    <property type="molecule type" value="Genomic_DNA"/>
</dbReference>
<gene>
    <name evidence="1" type="ORF">bas34_0145</name>
</gene>
<protein>
    <submittedName>
        <fullName evidence="1">Uncharacterized protein</fullName>
    </submittedName>
</protein>
<accession>A0AAE7VYE4</accession>
<sequence>MIPLVATVSAAIGKNISTTNNHGAQLLAPPFMAFLKFPHIKIPPPKLNALECDSGRFRPILELFTT</sequence>